<dbReference type="RefSeq" id="XP_060291304.1">
    <property type="nucleotide sequence ID" value="XM_060440414.1"/>
</dbReference>
<gene>
    <name evidence="1" type="ORF">B0T26DRAFT_679922</name>
</gene>
<evidence type="ECO:0000313" key="2">
    <source>
        <dbReference type="Proteomes" id="UP001172101"/>
    </source>
</evidence>
<reference evidence="1" key="1">
    <citation type="submission" date="2023-06" db="EMBL/GenBank/DDBJ databases">
        <title>Genome-scale phylogeny and comparative genomics of the fungal order Sordariales.</title>
        <authorList>
            <consortium name="Lawrence Berkeley National Laboratory"/>
            <person name="Hensen N."/>
            <person name="Bonometti L."/>
            <person name="Westerberg I."/>
            <person name="Brannstrom I.O."/>
            <person name="Guillou S."/>
            <person name="Cros-Aarteil S."/>
            <person name="Calhoun S."/>
            <person name="Haridas S."/>
            <person name="Kuo A."/>
            <person name="Mondo S."/>
            <person name="Pangilinan J."/>
            <person name="Riley R."/>
            <person name="LaButti K."/>
            <person name="Andreopoulos B."/>
            <person name="Lipzen A."/>
            <person name="Chen C."/>
            <person name="Yanf M."/>
            <person name="Daum C."/>
            <person name="Ng V."/>
            <person name="Clum A."/>
            <person name="Steindorff A."/>
            <person name="Ohm R."/>
            <person name="Martin F."/>
            <person name="Silar P."/>
            <person name="Natvig D."/>
            <person name="Lalanne C."/>
            <person name="Gautier V."/>
            <person name="Ament-velasquez S.L."/>
            <person name="Kruys A."/>
            <person name="Hutchinson M.I."/>
            <person name="Powell A.J."/>
            <person name="Barry K."/>
            <person name="Miller A.N."/>
            <person name="Grigoriev I.V."/>
            <person name="Debuchy R."/>
            <person name="Gladieux P."/>
            <person name="Thoren M.H."/>
            <person name="Johannesson H."/>
        </authorList>
    </citation>
    <scope>NUCLEOTIDE SEQUENCE</scope>
    <source>
        <strain evidence="1">SMH2392-1A</strain>
    </source>
</reference>
<name>A0AA39ZYY9_9PEZI</name>
<sequence>MTPHSAITFLCGAIINFSRTQGLYQTDRMANDNNWTSEVCDEKLKLLLSGERSSTEKAKILIDLLENGYLCVGAELDPDSKKDDDNIEYPVGQSLAAQVPGALKSQDDIRLSQTQIQMVTQDTFGFGDPEFVANKNLNRQHSQTSGFGNYQRYADDFDNLTDDGGSYYGRGGAVRTFLALAFEPKGTRKCWSSPLSRICSQTERRLQ</sequence>
<keyword evidence="2" id="KW-1185">Reference proteome</keyword>
<organism evidence="1 2">
    <name type="scientific">Lasiosphaeria miniovina</name>
    <dbReference type="NCBI Taxonomy" id="1954250"/>
    <lineage>
        <taxon>Eukaryota</taxon>
        <taxon>Fungi</taxon>
        <taxon>Dikarya</taxon>
        <taxon>Ascomycota</taxon>
        <taxon>Pezizomycotina</taxon>
        <taxon>Sordariomycetes</taxon>
        <taxon>Sordariomycetidae</taxon>
        <taxon>Sordariales</taxon>
        <taxon>Lasiosphaeriaceae</taxon>
        <taxon>Lasiosphaeria</taxon>
    </lineage>
</organism>
<protein>
    <submittedName>
        <fullName evidence="1">Uncharacterized protein</fullName>
    </submittedName>
</protein>
<dbReference type="Proteomes" id="UP001172101">
    <property type="component" value="Unassembled WGS sequence"/>
</dbReference>
<dbReference type="AlphaFoldDB" id="A0AA39ZYY9"/>
<comment type="caution">
    <text evidence="1">The sequence shown here is derived from an EMBL/GenBank/DDBJ whole genome shotgun (WGS) entry which is preliminary data.</text>
</comment>
<proteinExistence type="predicted"/>
<accession>A0AA39ZYY9</accession>
<evidence type="ECO:0000313" key="1">
    <source>
        <dbReference type="EMBL" id="KAK0706210.1"/>
    </source>
</evidence>
<dbReference type="GeneID" id="85323684"/>
<dbReference type="EMBL" id="JAUIRO010000007">
    <property type="protein sequence ID" value="KAK0706210.1"/>
    <property type="molecule type" value="Genomic_DNA"/>
</dbReference>